<dbReference type="RefSeq" id="WP_106541476.1">
    <property type="nucleotide sequence ID" value="NZ_BLAU01000001.1"/>
</dbReference>
<dbReference type="AlphaFoldDB" id="A0A2P8CF82"/>
<dbReference type="Proteomes" id="UP000396862">
    <property type="component" value="Unassembled WGS sequence"/>
</dbReference>
<reference evidence="2 5" key="2">
    <citation type="submission" date="2019-10" db="EMBL/GenBank/DDBJ databases">
        <title>Prolixibacter strains distinguished by the presence of nitrate reductase genes were adept at nitrate-dependent anaerobic corrosion of metallic iron and carbon steel.</title>
        <authorList>
            <person name="Iino T."/>
            <person name="Shono N."/>
            <person name="Ito K."/>
            <person name="Nakamura R."/>
            <person name="Sueoka K."/>
            <person name="Harayama S."/>
            <person name="Ohkuma M."/>
        </authorList>
    </citation>
    <scope>NUCLEOTIDE SEQUENCE [LARGE SCALE GENOMIC DNA]</scope>
    <source>
        <strain evidence="2 5">MIC1-1</strain>
    </source>
</reference>
<dbReference type="OrthoDB" id="9795599at2"/>
<dbReference type="InterPro" id="IPR015867">
    <property type="entry name" value="N-reg_PII/ATP_PRibTrfase_C"/>
</dbReference>
<evidence type="ECO:0000313" key="4">
    <source>
        <dbReference type="Proteomes" id="UP000240621"/>
    </source>
</evidence>
<organism evidence="3 4">
    <name type="scientific">Prolixibacter denitrificans</name>
    <dbReference type="NCBI Taxonomy" id="1541063"/>
    <lineage>
        <taxon>Bacteria</taxon>
        <taxon>Pseudomonadati</taxon>
        <taxon>Bacteroidota</taxon>
        <taxon>Bacteroidia</taxon>
        <taxon>Marinilabiliales</taxon>
        <taxon>Prolixibacteraceae</taxon>
        <taxon>Prolixibacter</taxon>
    </lineage>
</organism>
<dbReference type="Gene3D" id="3.30.70.120">
    <property type="match status" value="1"/>
</dbReference>
<comment type="similarity">
    <text evidence="1">Belongs to the UPF0166 family.</text>
</comment>
<gene>
    <name evidence="3" type="ORF">CLV93_10343</name>
    <name evidence="2" type="ORF">JCM18694_34230</name>
</gene>
<dbReference type="Proteomes" id="UP000240621">
    <property type="component" value="Unassembled WGS sequence"/>
</dbReference>
<dbReference type="EMBL" id="BLAU01000001">
    <property type="protein sequence ID" value="GET23177.1"/>
    <property type="molecule type" value="Genomic_DNA"/>
</dbReference>
<dbReference type="SUPFAM" id="SSF54913">
    <property type="entry name" value="GlnB-like"/>
    <property type="match status" value="1"/>
</dbReference>
<dbReference type="InterPro" id="IPR011322">
    <property type="entry name" value="N-reg_PII-like_a/b"/>
</dbReference>
<dbReference type="InterPro" id="IPR003793">
    <property type="entry name" value="UPF0166"/>
</dbReference>
<dbReference type="PANTHER" id="PTHR35983">
    <property type="entry name" value="UPF0166 PROTEIN TM_0021"/>
    <property type="match status" value="1"/>
</dbReference>
<evidence type="ECO:0000313" key="3">
    <source>
        <dbReference type="EMBL" id="PSK83628.1"/>
    </source>
</evidence>
<comment type="caution">
    <text evidence="3">The sequence shown here is derived from an EMBL/GenBank/DDBJ whole genome shotgun (WGS) entry which is preliminary data.</text>
</comment>
<dbReference type="EMBL" id="PYGC01000003">
    <property type="protein sequence ID" value="PSK83628.1"/>
    <property type="molecule type" value="Genomic_DNA"/>
</dbReference>
<reference evidence="3 4" key="1">
    <citation type="submission" date="2018-03" db="EMBL/GenBank/DDBJ databases">
        <title>Genomic Encyclopedia of Archaeal and Bacterial Type Strains, Phase II (KMG-II): from individual species to whole genera.</title>
        <authorList>
            <person name="Goeker M."/>
        </authorList>
    </citation>
    <scope>NUCLEOTIDE SEQUENCE [LARGE SCALE GENOMIC DNA]</scope>
    <source>
        <strain evidence="3 4">DSM 27267</strain>
    </source>
</reference>
<evidence type="ECO:0000313" key="5">
    <source>
        <dbReference type="Proteomes" id="UP000396862"/>
    </source>
</evidence>
<accession>A0A2P8CF82</accession>
<name>A0A2P8CF82_9BACT</name>
<evidence type="ECO:0000313" key="2">
    <source>
        <dbReference type="EMBL" id="GET23177.1"/>
    </source>
</evidence>
<dbReference type="Pfam" id="PF02641">
    <property type="entry name" value="DUF190"/>
    <property type="match status" value="1"/>
</dbReference>
<evidence type="ECO:0000256" key="1">
    <source>
        <dbReference type="ARBA" id="ARBA00010554"/>
    </source>
</evidence>
<keyword evidence="5" id="KW-1185">Reference proteome</keyword>
<sequence length="121" mass="13512">MEKSNKTLLLRIFIGSTDKLGNDSLYESLVFKAKKAGLAGSTVVKGVMGFGASSVIHSYKFWEVAEKLPTVVEIIDEEDKVMAFYETIKGDLEAMRYGCLVTVEEVTVLLNKAGQKREFYF</sequence>
<dbReference type="PANTHER" id="PTHR35983:SF1">
    <property type="entry name" value="UPF0166 PROTEIN TM_0021"/>
    <property type="match status" value="1"/>
</dbReference>
<proteinExistence type="inferred from homology"/>
<protein>
    <submittedName>
        <fullName evidence="3">Uncharacterized protein</fullName>
    </submittedName>
</protein>